<dbReference type="Gene3D" id="1.10.10.1320">
    <property type="entry name" value="Anti-sigma factor, zinc-finger domain"/>
    <property type="match status" value="1"/>
</dbReference>
<accession>A0A431UF59</accession>
<evidence type="ECO:0000256" key="1">
    <source>
        <dbReference type="SAM" id="Phobius"/>
    </source>
</evidence>
<sequence>MLEINCTVRRKSCVDTLKKEDISMICPKEDELLAYIDGFLDDEETKLIKQHIGSCPYCQQQIEVMESEKLFLKETLQTPKLPDDFAENVVVQVVPYKQKSKRHWKWGLGTAASVLLAGGILLSVNPMFAELVGGIFTSDNVDEGLQIAIDTDIATPVDIAVTDAGITLHVEHLIADTSRIALSYSVTNSKGKRLNPYIDEESKKNVVTLLNENNEEVELSSRGWGNTNDYGIYEFSLLNVENFSKGIIRMDVKELGGKSGNWQIEIPVDLAAAYKHQKTVEIDKTVEVEDIEVTLNEVNYATSTTDISYSTQLTDEAKRKLKESIEEKEKKFSEEIVNTFFPYNPTIGYRIEDSKGEVLGYYNIYGRDDLGHTVDLNMIGGIGTFEGEVKDMEHITWVDSFVPEKEHSDLYFVLDTVYKTKTSDFSITFKPSELPYTFEYNGYELTIDEVERKTDFSLEKSWLPIKRQVTVELHMSGYAEQKAPELALWAIEDESGKSYFTFNSGSSTLDETDDQNRFKREVQLITYELQDIPEEMTLHLIAETEAIKLENEWRVPLYAE</sequence>
<keyword evidence="1" id="KW-0472">Membrane</keyword>
<dbReference type="Pfam" id="PF13786">
    <property type="entry name" value="DUF4179"/>
    <property type="match status" value="1"/>
</dbReference>
<organism evidence="3 4">
    <name type="scientific">Lysinibacillus telephonicus</name>
    <dbReference type="NCBI Taxonomy" id="1714840"/>
    <lineage>
        <taxon>Bacteria</taxon>
        <taxon>Bacillati</taxon>
        <taxon>Bacillota</taxon>
        <taxon>Bacilli</taxon>
        <taxon>Bacillales</taxon>
        <taxon>Bacillaceae</taxon>
        <taxon>Lysinibacillus</taxon>
    </lineage>
</organism>
<feature type="domain" description="DUF4179" evidence="2">
    <location>
        <begin position="99"/>
        <end position="187"/>
    </location>
</feature>
<comment type="caution">
    <text evidence="3">The sequence shown here is derived from an EMBL/GenBank/DDBJ whole genome shotgun (WGS) entry which is preliminary data.</text>
</comment>
<dbReference type="AlphaFoldDB" id="A0A431UF59"/>
<dbReference type="OrthoDB" id="2473268at2"/>
<keyword evidence="4" id="KW-1185">Reference proteome</keyword>
<keyword evidence="1" id="KW-1133">Transmembrane helix</keyword>
<evidence type="ECO:0000313" key="3">
    <source>
        <dbReference type="EMBL" id="RTQ87941.1"/>
    </source>
</evidence>
<dbReference type="Gene3D" id="2.60.40.1630">
    <property type="entry name" value="bacillus anthracis domain"/>
    <property type="match status" value="1"/>
</dbReference>
<dbReference type="EMBL" id="RXNR01000085">
    <property type="protein sequence ID" value="RTQ87941.1"/>
    <property type="molecule type" value="Genomic_DNA"/>
</dbReference>
<protein>
    <submittedName>
        <fullName evidence="3">DUF4179 domain-containing protein</fullName>
    </submittedName>
</protein>
<reference evidence="3 4" key="1">
    <citation type="submission" date="2018-12" db="EMBL/GenBank/DDBJ databases">
        <authorList>
            <person name="Yu L."/>
        </authorList>
    </citation>
    <scope>NUCLEOTIDE SEQUENCE [LARGE SCALE GENOMIC DNA]</scope>
    <source>
        <strain evidence="3 4">S5H2222</strain>
    </source>
</reference>
<proteinExistence type="predicted"/>
<dbReference type="InterPro" id="IPR041916">
    <property type="entry name" value="Anti_sigma_zinc_sf"/>
</dbReference>
<evidence type="ECO:0000259" key="2">
    <source>
        <dbReference type="Pfam" id="PF13786"/>
    </source>
</evidence>
<dbReference type="InterPro" id="IPR025436">
    <property type="entry name" value="DUF4179"/>
</dbReference>
<keyword evidence="1" id="KW-0812">Transmembrane</keyword>
<dbReference type="Proteomes" id="UP000276349">
    <property type="component" value="Unassembled WGS sequence"/>
</dbReference>
<name>A0A431UF59_9BACI</name>
<evidence type="ECO:0000313" key="4">
    <source>
        <dbReference type="Proteomes" id="UP000276349"/>
    </source>
</evidence>
<feature type="transmembrane region" description="Helical" evidence="1">
    <location>
        <begin position="106"/>
        <end position="128"/>
    </location>
</feature>
<gene>
    <name evidence="3" type="ORF">EKG35_18390</name>
</gene>